<dbReference type="GO" id="GO:0046872">
    <property type="term" value="F:metal ion binding"/>
    <property type="evidence" value="ECO:0007669"/>
    <property type="project" value="UniProtKB-KW"/>
</dbReference>
<evidence type="ECO:0000256" key="6">
    <source>
        <dbReference type="ARBA" id="ARBA00022842"/>
    </source>
</evidence>
<evidence type="ECO:0000256" key="4">
    <source>
        <dbReference type="ARBA" id="ARBA00022723"/>
    </source>
</evidence>
<keyword evidence="7 15" id="KW-0904">Protein phosphatase</keyword>
<dbReference type="InterPro" id="IPR038102">
    <property type="entry name" value="EYA_dom_sf"/>
</dbReference>
<dbReference type="EMBL" id="KQ414731">
    <property type="protein sequence ID" value="KOC62392.1"/>
    <property type="molecule type" value="Genomic_DNA"/>
</dbReference>
<dbReference type="FunFam" id="3.40.50.12350:FF:000001">
    <property type="entry name" value="Eyes absent homolog"/>
    <property type="match status" value="1"/>
</dbReference>
<evidence type="ECO:0000256" key="13">
    <source>
        <dbReference type="PIRSR" id="PIRSR628472-1"/>
    </source>
</evidence>
<evidence type="ECO:0000256" key="15">
    <source>
        <dbReference type="RuleBase" id="RU362036"/>
    </source>
</evidence>
<evidence type="ECO:0000256" key="14">
    <source>
        <dbReference type="PIRSR" id="PIRSR628472-2"/>
    </source>
</evidence>
<proteinExistence type="inferred from homology"/>
<keyword evidence="6 14" id="KW-0460">Magnesium</keyword>
<feature type="region of interest" description="Disordered" evidence="16">
    <location>
        <begin position="594"/>
        <end position="627"/>
    </location>
</feature>
<evidence type="ECO:0000256" key="3">
    <source>
        <dbReference type="ARBA" id="ARBA00022473"/>
    </source>
</evidence>
<dbReference type="Proteomes" id="UP000053825">
    <property type="component" value="Unassembled WGS sequence"/>
</dbReference>
<evidence type="ECO:0000256" key="10">
    <source>
        <dbReference type="ARBA" id="ARBA00023163"/>
    </source>
</evidence>
<evidence type="ECO:0000256" key="12">
    <source>
        <dbReference type="ARBA" id="ARBA00051722"/>
    </source>
</evidence>
<feature type="compositionally biased region" description="Low complexity" evidence="16">
    <location>
        <begin position="615"/>
        <end position="624"/>
    </location>
</feature>
<dbReference type="STRING" id="597456.A0A0L7QUR1"/>
<dbReference type="InterPro" id="IPR006545">
    <property type="entry name" value="EYA_dom"/>
</dbReference>
<dbReference type="EC" id="3.1.3.48" evidence="15"/>
<dbReference type="PANTHER" id="PTHR10190">
    <property type="entry name" value="EYES ABSENT"/>
    <property type="match status" value="1"/>
</dbReference>
<dbReference type="CDD" id="cd02601">
    <property type="entry name" value="HAD_Eya"/>
    <property type="match status" value="1"/>
</dbReference>
<evidence type="ECO:0000256" key="16">
    <source>
        <dbReference type="SAM" id="MobiDB-lite"/>
    </source>
</evidence>
<organism evidence="17 18">
    <name type="scientific">Habropoda laboriosa</name>
    <dbReference type="NCBI Taxonomy" id="597456"/>
    <lineage>
        <taxon>Eukaryota</taxon>
        <taxon>Metazoa</taxon>
        <taxon>Ecdysozoa</taxon>
        <taxon>Arthropoda</taxon>
        <taxon>Hexapoda</taxon>
        <taxon>Insecta</taxon>
        <taxon>Pterygota</taxon>
        <taxon>Neoptera</taxon>
        <taxon>Endopterygota</taxon>
        <taxon>Hymenoptera</taxon>
        <taxon>Apocrita</taxon>
        <taxon>Aculeata</taxon>
        <taxon>Apoidea</taxon>
        <taxon>Anthophila</taxon>
        <taxon>Apidae</taxon>
        <taxon>Habropoda</taxon>
    </lineage>
</organism>
<keyword evidence="9" id="KW-0010">Activator</keyword>
<dbReference type="Pfam" id="PF00702">
    <property type="entry name" value="Hydrolase"/>
    <property type="match status" value="1"/>
</dbReference>
<evidence type="ECO:0000256" key="1">
    <source>
        <dbReference type="ARBA" id="ARBA00004123"/>
    </source>
</evidence>
<dbReference type="GO" id="GO:0030154">
    <property type="term" value="P:cell differentiation"/>
    <property type="evidence" value="ECO:0007669"/>
    <property type="project" value="TreeGrafter"/>
</dbReference>
<keyword evidence="18" id="KW-1185">Reference proteome</keyword>
<feature type="binding site" evidence="14">
    <location>
        <position position="639"/>
    </location>
    <ligand>
        <name>Mg(2+)</name>
        <dbReference type="ChEBI" id="CHEBI:18420"/>
    </ligand>
</feature>
<feature type="active site" description="Proton donor" evidence="13">
    <location>
        <position position="641"/>
    </location>
</feature>
<feature type="binding site" evidence="14">
    <location>
        <position position="641"/>
    </location>
    <ligand>
        <name>Mg(2+)</name>
        <dbReference type="ChEBI" id="CHEBI:18420"/>
    </ligand>
</feature>
<evidence type="ECO:0000313" key="17">
    <source>
        <dbReference type="EMBL" id="KOC62392.1"/>
    </source>
</evidence>
<feature type="binding site" evidence="14">
    <location>
        <position position="867"/>
    </location>
    <ligand>
        <name>Mg(2+)</name>
        <dbReference type="ChEBI" id="CHEBI:18420"/>
    </ligand>
</feature>
<keyword evidence="4 14" id="KW-0479">Metal-binding</keyword>
<comment type="similarity">
    <text evidence="2 15">Belongs to the HAD-like hydrolase superfamily. EYA family.</text>
</comment>
<protein>
    <recommendedName>
        <fullName evidence="15">Eyes absent homolog</fullName>
        <ecNumber evidence="15">3.1.3.48</ecNumber>
    </recommendedName>
</protein>
<evidence type="ECO:0000313" key="18">
    <source>
        <dbReference type="Proteomes" id="UP000053825"/>
    </source>
</evidence>
<comment type="subcellular location">
    <subcellularLocation>
        <location evidence="1">Nucleus</location>
    </subcellularLocation>
</comment>
<comment type="catalytic activity">
    <reaction evidence="12 15">
        <text>O-phospho-L-tyrosyl-[protein] + H2O = L-tyrosyl-[protein] + phosphate</text>
        <dbReference type="Rhea" id="RHEA:10684"/>
        <dbReference type="Rhea" id="RHEA-COMP:10136"/>
        <dbReference type="Rhea" id="RHEA-COMP:20101"/>
        <dbReference type="ChEBI" id="CHEBI:15377"/>
        <dbReference type="ChEBI" id="CHEBI:43474"/>
        <dbReference type="ChEBI" id="CHEBI:46858"/>
        <dbReference type="ChEBI" id="CHEBI:61978"/>
        <dbReference type="EC" id="3.1.3.48"/>
    </reaction>
</comment>
<name>A0A0L7QUR1_9HYME</name>
<comment type="cofactor">
    <cofactor evidence="14 15">
        <name>Mg(2+)</name>
        <dbReference type="ChEBI" id="CHEBI:18420"/>
    </cofactor>
    <text evidence="14 15">Binds 1 Mg(2+) ion per subunit.</text>
</comment>
<dbReference type="GO" id="GO:0045739">
    <property type="term" value="P:positive regulation of DNA repair"/>
    <property type="evidence" value="ECO:0007669"/>
    <property type="project" value="TreeGrafter"/>
</dbReference>
<feature type="active site" description="Nucleophile" evidence="13">
    <location>
        <position position="639"/>
    </location>
</feature>
<gene>
    <name evidence="17" type="ORF">WH47_03805</name>
</gene>
<dbReference type="AlphaFoldDB" id="A0A0L7QUR1"/>
<keyword evidence="10" id="KW-0804">Transcription</keyword>
<evidence type="ECO:0000256" key="5">
    <source>
        <dbReference type="ARBA" id="ARBA00022801"/>
    </source>
</evidence>
<evidence type="ECO:0000256" key="11">
    <source>
        <dbReference type="ARBA" id="ARBA00023242"/>
    </source>
</evidence>
<dbReference type="InterPro" id="IPR028472">
    <property type="entry name" value="EYA"/>
</dbReference>
<evidence type="ECO:0000256" key="9">
    <source>
        <dbReference type="ARBA" id="ARBA00023159"/>
    </source>
</evidence>
<evidence type="ECO:0000256" key="2">
    <source>
        <dbReference type="ARBA" id="ARBA00010501"/>
    </source>
</evidence>
<evidence type="ECO:0000256" key="7">
    <source>
        <dbReference type="ARBA" id="ARBA00022912"/>
    </source>
</evidence>
<dbReference type="OrthoDB" id="167668at2759"/>
<keyword evidence="3" id="KW-0217">Developmental protein</keyword>
<dbReference type="InterPro" id="IPR042577">
    <property type="entry name" value="EYA_dom_metazoan"/>
</dbReference>
<dbReference type="NCBIfam" id="TIGR01658">
    <property type="entry name" value="EYA-cons_domain"/>
    <property type="match status" value="1"/>
</dbReference>
<feature type="compositionally biased region" description="Polar residues" evidence="16">
    <location>
        <begin position="19"/>
        <end position="28"/>
    </location>
</feature>
<dbReference type="PANTHER" id="PTHR10190:SF16">
    <property type="entry name" value="DEVELOPMENTAL PROTEIN EYES ABSENT"/>
    <property type="match status" value="1"/>
</dbReference>
<dbReference type="Gene3D" id="3.40.50.12350">
    <property type="match status" value="1"/>
</dbReference>
<dbReference type="GO" id="GO:2001240">
    <property type="term" value="P:negative regulation of extrinsic apoptotic signaling pathway in absence of ligand"/>
    <property type="evidence" value="ECO:0007669"/>
    <property type="project" value="TreeGrafter"/>
</dbReference>
<accession>A0A0L7QUR1</accession>
<dbReference type="GO" id="GO:0004725">
    <property type="term" value="F:protein tyrosine phosphatase activity"/>
    <property type="evidence" value="ECO:0007669"/>
    <property type="project" value="UniProtKB-EC"/>
</dbReference>
<keyword evidence="11" id="KW-0539">Nucleus</keyword>
<dbReference type="SFLD" id="SFLDS00003">
    <property type="entry name" value="Haloacid_Dehalogenase"/>
    <property type="match status" value="1"/>
</dbReference>
<evidence type="ECO:0000256" key="8">
    <source>
        <dbReference type="ARBA" id="ARBA00023015"/>
    </source>
</evidence>
<dbReference type="GO" id="GO:0005634">
    <property type="term" value="C:nucleus"/>
    <property type="evidence" value="ECO:0007669"/>
    <property type="project" value="UniProtKB-SubCell"/>
</dbReference>
<reference evidence="17 18" key="1">
    <citation type="submission" date="2015-07" db="EMBL/GenBank/DDBJ databases">
        <title>The genome of Habropoda laboriosa.</title>
        <authorList>
            <person name="Pan H."/>
            <person name="Kapheim K."/>
        </authorList>
    </citation>
    <scope>NUCLEOTIDE SEQUENCE [LARGE SCALE GENOMIC DNA]</scope>
    <source>
        <strain evidence="17">0110345459</strain>
    </source>
</reference>
<keyword evidence="5 15" id="KW-0378">Hydrolase</keyword>
<keyword evidence="8 15" id="KW-0805">Transcription regulation</keyword>
<dbReference type="SFLD" id="SFLDG01129">
    <property type="entry name" value="C1.5:_HAD__Beta-PGM__Phosphata"/>
    <property type="match status" value="1"/>
</dbReference>
<sequence>MLTEDNDPTKPAGVLDNAGNVSSSTEASIQKRHTFNPFASADEISRDTLDEISREAWDEISRDAWDEISRDTLDEISREAWDEISRDALDEISREAWDEISRDALDEISREALVEISRDTLDEIFYDILDAISRKALDEISRKSFRRETRYLATLWTRYLAKLGTRYLAKLWTRYLATLWMRYLAKLWTRYLAKALDEISRIQMKRHARYLVCEAWDEISRDAFLDEISREAWDEISRDALDEISRDALDEISRKALDEISRDTLDEITRKAWDEISRKALDEISRDALDEISRDAWAKISRKSFRRDISHPNEKTCKISRPKRRMNDIASRNISSTDAKGLKKTEVKNEVQDCPENDSVPSGELYIDENFFFGKLFVLTLYPPALHLCNVSGLSLNRRRCIFAICNIYSFSRISSSRETQITNSLFQNIFPAENLSPFEQKSKFGKTKIRKYLKLPGNVGQTFFSKFTPTIPTFVKSNVFRKFFSTEMWDTKNHTTLNLTIFFLYNVSYNSGTTNFPNVAQNISSSSQKLDYGAYSSSLYGNNRVPLQYSGYYPMHGYHATPASFNIGNLNFADSTKSALTLDATTHDASDLTARETANIEGATAKPCRRGRRQSGSGNSIGSADTTEAGPDRIFIWDLDETIVVFHSLLNGLFATKHRKDPTLLAQVAYRMEEMIFNLADTHFFFNDVEDCDQVHIDDVSSDDNGQDLSSYNFANDGFQCASANNGICLASGVRGGVDWMRKLAFRYRKIKEIYNNYRNNVGGLLGAAKQEQWLQLRSEIEVLTDNWLTSAVKCLSLINKRSHCINILVTTTQLVPALSKVLLFGIGGIFPIENIYSASKIGKESCFGRVIARFGRRCTYVVIGDDSDEETAARAHNFPFWRINSHSDTQSLYNALEMGFL</sequence>
<feature type="region of interest" description="Disordered" evidence="16">
    <location>
        <begin position="1"/>
        <end position="29"/>
    </location>
</feature>